<dbReference type="SUPFAM" id="SSF46894">
    <property type="entry name" value="C-terminal effector domain of the bipartite response regulators"/>
    <property type="match status" value="1"/>
</dbReference>
<dbReference type="InterPro" id="IPR016032">
    <property type="entry name" value="Sig_transdc_resp-reg_C-effctor"/>
</dbReference>
<dbReference type="PROSITE" id="PS50043">
    <property type="entry name" value="HTH_LUXR_2"/>
    <property type="match status" value="1"/>
</dbReference>
<evidence type="ECO:0000256" key="1">
    <source>
        <dbReference type="ARBA" id="ARBA00022553"/>
    </source>
</evidence>
<dbReference type="PANTHER" id="PTHR45566">
    <property type="entry name" value="HTH-TYPE TRANSCRIPTIONAL REGULATOR YHJB-RELATED"/>
    <property type="match status" value="1"/>
</dbReference>
<dbReference type="PRINTS" id="PR00038">
    <property type="entry name" value="HTHLUXR"/>
</dbReference>
<dbReference type="AlphaFoldDB" id="A0A1I2IDS4"/>
<dbReference type="STRING" id="500610.SAMN02799615_03432"/>
<dbReference type="PANTHER" id="PTHR45566:SF2">
    <property type="entry name" value="NARL SUBFAMILY"/>
    <property type="match status" value="1"/>
</dbReference>
<dbReference type="InterPro" id="IPR058245">
    <property type="entry name" value="NreC/VraR/RcsB-like_REC"/>
</dbReference>
<accession>A0A1I2IDS4</accession>
<feature type="domain" description="HTH luxR-type" evidence="4">
    <location>
        <begin position="153"/>
        <end position="218"/>
    </location>
</feature>
<sequence>MRILIADDHRLIVEGVKLKLAELGPETDFAVAQDVDELRDLIRSEDARQLKLAMIDLAMPGAHGTSHLLETIRALPGLPVIVLSGSEDPALMKELLSAGARGFIPKAYSPEVMLSAVRLVLSGGTYVPPMMLDERHVAVPPPPGASNGIDTLEERLRKLLTERQIDVLRLLSQGKPNKLIARDLGISEGTVKIHLAAIFRALNVRNRVEAVVASRRISGL</sequence>
<keyword evidence="1 3" id="KW-0597">Phosphoprotein</keyword>
<keyword evidence="2 6" id="KW-0238">DNA-binding</keyword>
<dbReference type="Proteomes" id="UP000199477">
    <property type="component" value="Unassembled WGS sequence"/>
</dbReference>
<dbReference type="InterPro" id="IPR000792">
    <property type="entry name" value="Tscrpt_reg_LuxR_C"/>
</dbReference>
<dbReference type="PROSITE" id="PS50110">
    <property type="entry name" value="RESPONSE_REGULATORY"/>
    <property type="match status" value="1"/>
</dbReference>
<dbReference type="CDD" id="cd17535">
    <property type="entry name" value="REC_NarL-like"/>
    <property type="match status" value="1"/>
</dbReference>
<dbReference type="InterPro" id="IPR011006">
    <property type="entry name" value="CheY-like_superfamily"/>
</dbReference>
<dbReference type="Pfam" id="PF00196">
    <property type="entry name" value="GerE"/>
    <property type="match status" value="1"/>
</dbReference>
<dbReference type="InterPro" id="IPR051015">
    <property type="entry name" value="EvgA-like"/>
</dbReference>
<dbReference type="RefSeq" id="WP_026635655.1">
    <property type="nucleotide sequence ID" value="NZ_FONH01000016.1"/>
</dbReference>
<evidence type="ECO:0000259" key="4">
    <source>
        <dbReference type="PROSITE" id="PS50043"/>
    </source>
</evidence>
<dbReference type="GO" id="GO:0003677">
    <property type="term" value="F:DNA binding"/>
    <property type="evidence" value="ECO:0007669"/>
    <property type="project" value="UniProtKB-KW"/>
</dbReference>
<dbReference type="CDD" id="cd06170">
    <property type="entry name" value="LuxR_C_like"/>
    <property type="match status" value="1"/>
</dbReference>
<dbReference type="InterPro" id="IPR001789">
    <property type="entry name" value="Sig_transdc_resp-reg_receiver"/>
</dbReference>
<gene>
    <name evidence="6" type="ORF">SAMN02799615_03432</name>
</gene>
<evidence type="ECO:0000259" key="5">
    <source>
        <dbReference type="PROSITE" id="PS50110"/>
    </source>
</evidence>
<proteinExistence type="predicted"/>
<name>A0A1I2IDS4_9GAMM</name>
<dbReference type="GO" id="GO:0000160">
    <property type="term" value="P:phosphorelay signal transduction system"/>
    <property type="evidence" value="ECO:0007669"/>
    <property type="project" value="InterPro"/>
</dbReference>
<reference evidence="7" key="1">
    <citation type="submission" date="2016-10" db="EMBL/GenBank/DDBJ databases">
        <authorList>
            <person name="Varghese N."/>
            <person name="Submissions S."/>
        </authorList>
    </citation>
    <scope>NUCLEOTIDE SEQUENCE [LARGE SCALE GENOMIC DNA]</scope>
    <source>
        <strain evidence="7">UNC178MFTsu3.1</strain>
    </source>
</reference>
<organism evidence="6 7">
    <name type="scientific">Dyella marensis</name>
    <dbReference type="NCBI Taxonomy" id="500610"/>
    <lineage>
        <taxon>Bacteria</taxon>
        <taxon>Pseudomonadati</taxon>
        <taxon>Pseudomonadota</taxon>
        <taxon>Gammaproteobacteria</taxon>
        <taxon>Lysobacterales</taxon>
        <taxon>Rhodanobacteraceae</taxon>
        <taxon>Dyella</taxon>
    </lineage>
</organism>
<feature type="modified residue" description="4-aspartylphosphate" evidence="3">
    <location>
        <position position="56"/>
    </location>
</feature>
<dbReference type="Gene3D" id="3.40.50.2300">
    <property type="match status" value="1"/>
</dbReference>
<dbReference type="SMART" id="SM00448">
    <property type="entry name" value="REC"/>
    <property type="match status" value="1"/>
</dbReference>
<evidence type="ECO:0000313" key="7">
    <source>
        <dbReference type="Proteomes" id="UP000199477"/>
    </source>
</evidence>
<dbReference type="GO" id="GO:0006355">
    <property type="term" value="P:regulation of DNA-templated transcription"/>
    <property type="evidence" value="ECO:0007669"/>
    <property type="project" value="InterPro"/>
</dbReference>
<evidence type="ECO:0000256" key="3">
    <source>
        <dbReference type="PROSITE-ProRule" id="PRU00169"/>
    </source>
</evidence>
<dbReference type="Pfam" id="PF00072">
    <property type="entry name" value="Response_reg"/>
    <property type="match status" value="1"/>
</dbReference>
<protein>
    <submittedName>
        <fullName evidence="6">DNA-binding response regulator, NarL/FixJ family, contains REC and HTH domains</fullName>
    </submittedName>
</protein>
<feature type="domain" description="Response regulatory" evidence="5">
    <location>
        <begin position="2"/>
        <end position="121"/>
    </location>
</feature>
<evidence type="ECO:0000313" key="6">
    <source>
        <dbReference type="EMBL" id="SFF40455.1"/>
    </source>
</evidence>
<dbReference type="SUPFAM" id="SSF52172">
    <property type="entry name" value="CheY-like"/>
    <property type="match status" value="1"/>
</dbReference>
<dbReference type="EMBL" id="FONH01000016">
    <property type="protein sequence ID" value="SFF40455.1"/>
    <property type="molecule type" value="Genomic_DNA"/>
</dbReference>
<evidence type="ECO:0000256" key="2">
    <source>
        <dbReference type="ARBA" id="ARBA00023125"/>
    </source>
</evidence>
<keyword evidence="7" id="KW-1185">Reference proteome</keyword>
<dbReference type="SMART" id="SM00421">
    <property type="entry name" value="HTH_LUXR"/>
    <property type="match status" value="1"/>
</dbReference>